<dbReference type="Gene3D" id="3.40.50.300">
    <property type="entry name" value="P-loop containing nucleotide triphosphate hydrolases"/>
    <property type="match status" value="1"/>
</dbReference>
<dbReference type="PROSITE" id="PS50837">
    <property type="entry name" value="NACHT"/>
    <property type="match status" value="1"/>
</dbReference>
<dbReference type="InterPro" id="IPR007111">
    <property type="entry name" value="NACHT_NTPase"/>
</dbReference>
<dbReference type="Pfam" id="PF22939">
    <property type="entry name" value="WHD_GPIID"/>
    <property type="match status" value="1"/>
</dbReference>
<feature type="compositionally biased region" description="Low complexity" evidence="2">
    <location>
        <begin position="1015"/>
        <end position="1028"/>
    </location>
</feature>
<keyword evidence="5" id="KW-1185">Reference proteome</keyword>
<feature type="region of interest" description="Disordered" evidence="2">
    <location>
        <begin position="764"/>
        <end position="815"/>
    </location>
</feature>
<dbReference type="InterPro" id="IPR027417">
    <property type="entry name" value="P-loop_NTPase"/>
</dbReference>
<feature type="compositionally biased region" description="Basic residues" evidence="2">
    <location>
        <begin position="764"/>
        <end position="778"/>
    </location>
</feature>
<feature type="region of interest" description="Disordered" evidence="2">
    <location>
        <begin position="1015"/>
        <end position="1093"/>
    </location>
</feature>
<dbReference type="InterPro" id="IPR054471">
    <property type="entry name" value="GPIID_WHD"/>
</dbReference>
<dbReference type="InterPro" id="IPR011993">
    <property type="entry name" value="PH-like_dom_sf"/>
</dbReference>
<feature type="domain" description="NACHT" evidence="3">
    <location>
        <begin position="165"/>
        <end position="274"/>
    </location>
</feature>
<reference evidence="5" key="1">
    <citation type="journal article" date="2019" name="bioRxiv">
        <title>Genomics, evolutionary history and diagnostics of the Alternaria alternata species group including apple and Asian pear pathotypes.</title>
        <authorList>
            <person name="Armitage A.D."/>
            <person name="Cockerton H.M."/>
            <person name="Sreenivasaprasad S."/>
            <person name="Woodhall J.W."/>
            <person name="Lane C.R."/>
            <person name="Harrison R.J."/>
            <person name="Clarkson J.P."/>
        </authorList>
    </citation>
    <scope>NUCLEOTIDE SEQUENCE [LARGE SCALE GENOMIC DNA]</scope>
    <source>
        <strain evidence="5">RGR 97.0016</strain>
    </source>
</reference>
<proteinExistence type="predicted"/>
<dbReference type="PANTHER" id="PTHR10039">
    <property type="entry name" value="AMELOGENIN"/>
    <property type="match status" value="1"/>
</dbReference>
<comment type="caution">
    <text evidence="4">The sequence shown here is derived from an EMBL/GenBank/DDBJ whole genome shotgun (WGS) entry which is preliminary data.</text>
</comment>
<dbReference type="InterPro" id="IPR011011">
    <property type="entry name" value="Znf_FYVE_PHD"/>
</dbReference>
<keyword evidence="1" id="KW-0677">Repeat</keyword>
<dbReference type="Proteomes" id="UP000293823">
    <property type="component" value="Unassembled WGS sequence"/>
</dbReference>
<sequence>MLPRFDRLGAALQDKPDFQQALAVVYSDILTFHEHAYKLFRRNGWICFFKSSWGQFGSRFNCILDSLAKHATLVDQEANAYLVSETMQWRREALQTVAKTEKDRSTAQLTAALAWLGLETVPHCGQAYQDNLLHRLINDCCDGTTDWLLKHQRMRQWLQNGRGGPILWLKGKPGSGKSTLCAKIVQFLRAPRQSTVLFCFYSYIVSSTYPDPVVFILATLVSQILRQRSDLATYVYEEFVAENRPLSIRSLQELLSNLLPQLVMPRILIDGIDECIRYDIHGKPCDLTPVKDVLVSILQLENPMQACAPTKILIVSRDILELVGKLSKRPTVALDQESDALTADITRYATKCLETIRDRFSNLVGVDNVLDAVKINVVLKSQGMFLWVRLVLAQLEFDAYNLDDLENAVANMPHSLHDFYSRIVHRIMLYPVQSRERAINILKWMLCSRRPLRVVELQDAIVFASGAVSLSERSKLPPNILDLCKPLIQTDDNGQISFVHFTVQEYLTKSNFISLRDAESCTTITCLNYLTFSLNLSKPSISAMQKAVDVGRCLYSLQPYVYEHWLDHFLAFAVEVSRSADRQLEAFLASFFFICSHQYTRYLDPTDDLQIDIPAAQTLEPRLQYLERYAHHYKFLCAYVIYRHAKQMHFENPADYREPLDPTPLSVVQHEYAMQIDYLLSAVTVPGLTQEQLSTFKTSNCSYAFVCRFPGCTGMLAGFPTDDLRTQHETTHKPALFCTHSGCKYSLPFASQQNLRKHIRDFHKSRSKVVSKSIRRRQGTLLRGQSSHAATSNPLGGLDAHSQAQRRSKSSPETLKQNQAALGLDHFIQHYRVQQQQGKIPEGWQQGKPPEERGQLAFQYFTQYRLLYPEKTEVLSMHRALKFETETFEISGTHDVYISTIEAMIMYISKTLIVQQSHVLLQAQAQQPKEIVSVPTSQYANFAHYPRQSLPPNFSNNPSDRSVQSEQASPVPPKDEHQNRFSRFIMRRRPSNISQDSMVSQRACIQLQAQQKAQQQAQQRGTQEQQQASYSNPRVPQYTHDELTSSQPTGLLPETIPTLQPPSLAHDTRPSSPGQQPPQFQDIDHISNDPRQRSPAHIVRPLSMDSHSLSTPFPQPSASSLMNEHLHFYRKYNESKVDQNVGHRVLRPASAASTSQSFDPMNPVPNGSNTTSLSTWTPSTPIEFPDGLSSPGSINPIVSIEFPDGHNPYLPGPEPNLDPGAPRPPSSPDFDGNIGLERHLTLSSTRRISPEEEEPSPSTIRCICTYADDDGDTVWCEKCDTWQHIACYYDSAQHVPDIHECVHCLPRAIDSEKANEKQRVLREQTTVNRDYFTRHFHNMPMSSLEQVPPALRAQTAYRLFLWYSRKWSQHAELVKILALQSETQIFDSSPTIYIYITNTDRELNGVPDLRSAGFESVRTPPQFTTPISAPDESERIRLKVFELVNNDWFDHGTGICYGVVTDHNAIIIVKDEKVPTRALFHNIISKHFDFDKQQDTLVVWTYQNGVKMAFSFELVFGCVRIWNFVKAVQRRLQEGQPLR</sequence>
<dbReference type="OrthoDB" id="7464126at2759"/>
<dbReference type="SUPFAM" id="SSF57903">
    <property type="entry name" value="FYVE/PHD zinc finger"/>
    <property type="match status" value="1"/>
</dbReference>
<dbReference type="InterPro" id="IPR056884">
    <property type="entry name" value="NPHP3-like_N"/>
</dbReference>
<dbReference type="Pfam" id="PF24883">
    <property type="entry name" value="NPHP3_N"/>
    <property type="match status" value="1"/>
</dbReference>
<feature type="compositionally biased region" description="Basic and acidic residues" evidence="2">
    <location>
        <begin position="1082"/>
        <end position="1092"/>
    </location>
</feature>
<dbReference type="Gene3D" id="3.30.40.10">
    <property type="entry name" value="Zinc/RING finger domain, C3HC4 (zinc finger)"/>
    <property type="match status" value="1"/>
</dbReference>
<gene>
    <name evidence="4" type="ORF">AA0113_g9571</name>
</gene>
<feature type="region of interest" description="Disordered" evidence="2">
    <location>
        <begin position="945"/>
        <end position="981"/>
    </location>
</feature>
<evidence type="ECO:0000256" key="2">
    <source>
        <dbReference type="SAM" id="MobiDB-lite"/>
    </source>
</evidence>
<evidence type="ECO:0000259" key="3">
    <source>
        <dbReference type="PROSITE" id="PS50837"/>
    </source>
</evidence>
<evidence type="ECO:0000256" key="1">
    <source>
        <dbReference type="ARBA" id="ARBA00022737"/>
    </source>
</evidence>
<dbReference type="SUPFAM" id="SSF52540">
    <property type="entry name" value="P-loop containing nucleoside triphosphate hydrolases"/>
    <property type="match status" value="1"/>
</dbReference>
<feature type="region of interest" description="Disordered" evidence="2">
    <location>
        <begin position="1203"/>
        <end position="1256"/>
    </location>
</feature>
<evidence type="ECO:0000313" key="5">
    <source>
        <dbReference type="Proteomes" id="UP000293823"/>
    </source>
</evidence>
<dbReference type="Pfam" id="PF22972">
    <property type="entry name" value="EVH1_PP4R3"/>
    <property type="match status" value="1"/>
</dbReference>
<protein>
    <recommendedName>
        <fullName evidence="3">NACHT domain-containing protein</fullName>
    </recommendedName>
</protein>
<evidence type="ECO:0000313" key="4">
    <source>
        <dbReference type="EMBL" id="RYO52935.1"/>
    </source>
</evidence>
<dbReference type="EMBL" id="PEJP01000044">
    <property type="protein sequence ID" value="RYO52935.1"/>
    <property type="molecule type" value="Genomic_DNA"/>
</dbReference>
<dbReference type="InterPro" id="IPR013083">
    <property type="entry name" value="Znf_RING/FYVE/PHD"/>
</dbReference>
<dbReference type="PANTHER" id="PTHR10039:SF14">
    <property type="entry name" value="NACHT DOMAIN-CONTAINING PROTEIN"/>
    <property type="match status" value="1"/>
</dbReference>
<dbReference type="Gene3D" id="2.30.29.30">
    <property type="entry name" value="Pleckstrin-homology domain (PH domain)/Phosphotyrosine-binding domain (PTB)"/>
    <property type="match status" value="1"/>
</dbReference>
<feature type="compositionally biased region" description="Low complexity" evidence="2">
    <location>
        <begin position="1070"/>
        <end position="1081"/>
    </location>
</feature>
<accession>A0A4Q4R904</accession>
<dbReference type="InterPro" id="IPR055236">
    <property type="entry name" value="EVH1_PP4R3"/>
</dbReference>
<feature type="compositionally biased region" description="Polar residues" evidence="2">
    <location>
        <begin position="783"/>
        <end position="794"/>
    </location>
</feature>
<name>A0A4Q4R904_9PLEO</name>
<feature type="compositionally biased region" description="Polar residues" evidence="2">
    <location>
        <begin position="950"/>
        <end position="968"/>
    </location>
</feature>
<feature type="compositionally biased region" description="Pro residues" evidence="2">
    <location>
        <begin position="1210"/>
        <end position="1227"/>
    </location>
</feature>
<organism evidence="4 5">
    <name type="scientific">Alternaria arborescens</name>
    <dbReference type="NCBI Taxonomy" id="156630"/>
    <lineage>
        <taxon>Eukaryota</taxon>
        <taxon>Fungi</taxon>
        <taxon>Dikarya</taxon>
        <taxon>Ascomycota</taxon>
        <taxon>Pezizomycotina</taxon>
        <taxon>Dothideomycetes</taxon>
        <taxon>Pleosporomycetidae</taxon>
        <taxon>Pleosporales</taxon>
        <taxon>Pleosporineae</taxon>
        <taxon>Pleosporaceae</taxon>
        <taxon>Alternaria</taxon>
        <taxon>Alternaria sect. Alternaria</taxon>
    </lineage>
</organism>